<evidence type="ECO:0000313" key="4">
    <source>
        <dbReference type="Proteomes" id="UP000807716"/>
    </source>
</evidence>
<feature type="compositionally biased region" description="Basic residues" evidence="2">
    <location>
        <begin position="758"/>
        <end position="776"/>
    </location>
</feature>
<feature type="compositionally biased region" description="Low complexity" evidence="2">
    <location>
        <begin position="727"/>
        <end position="757"/>
    </location>
</feature>
<feature type="compositionally biased region" description="Low complexity" evidence="2">
    <location>
        <begin position="816"/>
        <end position="839"/>
    </location>
</feature>
<feature type="region of interest" description="Disordered" evidence="2">
    <location>
        <begin position="714"/>
        <end position="781"/>
    </location>
</feature>
<sequence>MSWNEFALELAKRQHDLETLYSDIDIPDHEKTTQYSELFGHVLGMMNDQVRQLQDLKDRLNEEVETFQTEIQNLTLWLGQEDNSVEQLSKKLEGLSLYSKHRLLREERDSRFELYAQKLETIRGLHRQLHDFSIQLGSSFVDPGPYPEEGALVTFDVTQTFTYNIEECQREKGRRIEQIKQLIVAIKHLWGELGWTPQDAFDRNVIEKGDDGNYSLLEETIARLELKQTMLEDERKKRETHVQELRNEIKALWEKLRVEDDEQERFFENHLGLSVVTVNAHKKELARLHNLKKLRLEEFIAEERYKIGELWDQLYYSTEQREAFEPMFTEDLTDELLELHEQEVSRLAQEAEEVRPILVAVERYERMVEEVRAFEVSTQDSTRLLKAEPGLLLREEKTRRRLQREQPVLEQELQRLLLQFQEEQGRPFLVYGEEYIVTMKSHMAEAREGRDIEQRRELRLAGDLRYGAQNPKNPKATYHSFVRSISPPLLMDSTAPQTPTHSRTYNVLASSPHPTTPSRSKVWMMSPRTPRAHAAGGSGTLTAVPQSPASKMTQYLLQTPSGQMHKRLGGGGDNGSKTNLVSRSESPAVQRTMMMPSSMTSTTPKRSVSVAVLEGGGAGQLPGSLSSSAWTPTRSQSIISVASMDLNDVVEEDNDEEYQPSTPTRTRTPRPVALELMATNGVELEVTRGGGGAGVGGGGVKASTTMARLRAMAETNKRIPKRTAAELSSSSTSTSSSLSSSSSSLQPTNGSRSPSPSRQHHGHPQHPHSQVHRRPQHHDANPFFTSESVQRLGAGGMVQNVEQIEVEEEEEEGDVMIDGVSMTGGNRSSSNSSGSSSRSDTMPAGSTNQKHSHHQQRLRGGRSKSQPIEVDRDGEDDGWETEEEDDRMALEPDEHAKAKRRRQDTDAPMGPPSSKPRGAGGNVSGSSGASTGSRLDAMIIHD</sequence>
<feature type="compositionally biased region" description="Polar residues" evidence="2">
    <location>
        <begin position="575"/>
        <end position="588"/>
    </location>
</feature>
<protein>
    <recommendedName>
        <fullName evidence="5">Microtubule associated protein</fullName>
    </recommendedName>
</protein>
<accession>A0A9P6QE17</accession>
<feature type="compositionally biased region" description="Acidic residues" evidence="2">
    <location>
        <begin position="805"/>
        <end position="815"/>
    </location>
</feature>
<gene>
    <name evidence="3" type="ORF">DFQ27_000844</name>
</gene>
<proteinExistence type="predicted"/>
<dbReference type="Proteomes" id="UP000807716">
    <property type="component" value="Unassembled WGS sequence"/>
</dbReference>
<feature type="compositionally biased region" description="Basic residues" evidence="2">
    <location>
        <begin position="850"/>
        <end position="862"/>
    </location>
</feature>
<feature type="region of interest" description="Disordered" evidence="2">
    <location>
        <begin position="805"/>
        <end position="942"/>
    </location>
</feature>
<reference evidence="3" key="1">
    <citation type="journal article" date="2020" name="Fungal Divers.">
        <title>Resolving the Mortierellaceae phylogeny through synthesis of multi-gene phylogenetics and phylogenomics.</title>
        <authorList>
            <person name="Vandepol N."/>
            <person name="Liber J."/>
            <person name="Desiro A."/>
            <person name="Na H."/>
            <person name="Kennedy M."/>
            <person name="Barry K."/>
            <person name="Grigoriev I.V."/>
            <person name="Miller A.N."/>
            <person name="O'Donnell K."/>
            <person name="Stajich J.E."/>
            <person name="Bonito G."/>
        </authorList>
    </citation>
    <scope>NUCLEOTIDE SEQUENCE</scope>
    <source>
        <strain evidence="3">BC1065</strain>
    </source>
</reference>
<feature type="compositionally biased region" description="Acidic residues" evidence="2">
    <location>
        <begin position="872"/>
        <end position="886"/>
    </location>
</feature>
<name>A0A9P6QE17_9FUNG</name>
<dbReference type="PANTHER" id="PTHR19321:SF41">
    <property type="entry name" value="FASCETTO-RELATED"/>
    <property type="match status" value="1"/>
</dbReference>
<dbReference type="EMBL" id="JAAAJB010000124">
    <property type="protein sequence ID" value="KAG0265049.1"/>
    <property type="molecule type" value="Genomic_DNA"/>
</dbReference>
<evidence type="ECO:0008006" key="5">
    <source>
        <dbReference type="Google" id="ProtNLM"/>
    </source>
</evidence>
<feature type="region of interest" description="Disordered" evidence="2">
    <location>
        <begin position="567"/>
        <end position="588"/>
    </location>
</feature>
<feature type="compositionally biased region" description="Polar residues" evidence="2">
    <location>
        <begin position="494"/>
        <end position="519"/>
    </location>
</feature>
<feature type="coiled-coil region" evidence="1">
    <location>
        <begin position="214"/>
        <end position="248"/>
    </location>
</feature>
<dbReference type="GO" id="GO:0008017">
    <property type="term" value="F:microtubule binding"/>
    <property type="evidence" value="ECO:0007669"/>
    <property type="project" value="InterPro"/>
</dbReference>
<dbReference type="GO" id="GO:0051256">
    <property type="term" value="P:mitotic spindle midzone assembly"/>
    <property type="evidence" value="ECO:0007669"/>
    <property type="project" value="TreeGrafter"/>
</dbReference>
<evidence type="ECO:0000256" key="1">
    <source>
        <dbReference type="SAM" id="Coils"/>
    </source>
</evidence>
<feature type="region of interest" description="Disordered" evidence="2">
    <location>
        <begin position="490"/>
        <end position="522"/>
    </location>
</feature>
<dbReference type="GO" id="GO:0005737">
    <property type="term" value="C:cytoplasm"/>
    <property type="evidence" value="ECO:0007669"/>
    <property type="project" value="TreeGrafter"/>
</dbReference>
<feature type="compositionally biased region" description="Basic and acidic residues" evidence="2">
    <location>
        <begin position="887"/>
        <end position="896"/>
    </location>
</feature>
<evidence type="ECO:0000256" key="2">
    <source>
        <dbReference type="SAM" id="MobiDB-lite"/>
    </source>
</evidence>
<organism evidence="3 4">
    <name type="scientific">Actinomortierella ambigua</name>
    <dbReference type="NCBI Taxonomy" id="1343610"/>
    <lineage>
        <taxon>Eukaryota</taxon>
        <taxon>Fungi</taxon>
        <taxon>Fungi incertae sedis</taxon>
        <taxon>Mucoromycota</taxon>
        <taxon>Mortierellomycotina</taxon>
        <taxon>Mortierellomycetes</taxon>
        <taxon>Mortierellales</taxon>
        <taxon>Mortierellaceae</taxon>
        <taxon>Actinomortierella</taxon>
    </lineage>
</organism>
<dbReference type="OrthoDB" id="642895at2759"/>
<dbReference type="GO" id="GO:1990023">
    <property type="term" value="C:mitotic spindle midzone"/>
    <property type="evidence" value="ECO:0007669"/>
    <property type="project" value="TreeGrafter"/>
</dbReference>
<dbReference type="PANTHER" id="PTHR19321">
    <property type="entry name" value="PROTEIN REGULATOR OF CYTOKINESIS 1 PRC1-RELATED"/>
    <property type="match status" value="1"/>
</dbReference>
<keyword evidence="4" id="KW-1185">Reference proteome</keyword>
<feature type="compositionally biased region" description="Low complexity" evidence="2">
    <location>
        <begin position="924"/>
        <end position="933"/>
    </location>
</feature>
<feature type="coiled-coil region" evidence="1">
    <location>
        <begin position="43"/>
        <end position="70"/>
    </location>
</feature>
<dbReference type="Gene3D" id="1.20.58.1520">
    <property type="match status" value="1"/>
</dbReference>
<comment type="caution">
    <text evidence="3">The sequence shown here is derived from an EMBL/GenBank/DDBJ whole genome shotgun (WGS) entry which is preliminary data.</text>
</comment>
<dbReference type="Pfam" id="PF03999">
    <property type="entry name" value="MAP65_ASE1"/>
    <property type="match status" value="1"/>
</dbReference>
<dbReference type="AlphaFoldDB" id="A0A9P6QE17"/>
<keyword evidence="1" id="KW-0175">Coiled coil</keyword>
<evidence type="ECO:0000313" key="3">
    <source>
        <dbReference type="EMBL" id="KAG0265049.1"/>
    </source>
</evidence>
<dbReference type="InterPro" id="IPR007145">
    <property type="entry name" value="MAP65_Ase1_PRC1"/>
</dbReference>